<reference evidence="7" key="1">
    <citation type="journal article" date="2019" name="Int. J. Syst. Evol. Microbiol.">
        <title>Halobacteriovorax valvorus sp. nov., a novel prokaryotic predator isolated from coastal seawater of China.</title>
        <authorList>
            <person name="Chen M.-X."/>
        </authorList>
    </citation>
    <scope>NUCLEOTIDE SEQUENCE [LARGE SCALE GENOMIC DNA]</scope>
    <source>
        <strain evidence="7">BL9</strain>
    </source>
</reference>
<gene>
    <name evidence="6" type="ORF">DAY19_06510</name>
</gene>
<feature type="transmembrane region" description="Helical" evidence="5">
    <location>
        <begin position="101"/>
        <end position="121"/>
    </location>
</feature>
<keyword evidence="3 5" id="KW-1133">Transmembrane helix</keyword>
<evidence type="ECO:0000313" key="7">
    <source>
        <dbReference type="Proteomes" id="UP000443582"/>
    </source>
</evidence>
<name>A0ABY0IGT8_9BACT</name>
<dbReference type="SUPFAM" id="SSF81340">
    <property type="entry name" value="Clc chloride channel"/>
    <property type="match status" value="1"/>
</dbReference>
<dbReference type="InterPro" id="IPR014743">
    <property type="entry name" value="Cl-channel_core"/>
</dbReference>
<dbReference type="PANTHER" id="PTHR43427">
    <property type="entry name" value="CHLORIDE CHANNEL PROTEIN CLC-E"/>
    <property type="match status" value="1"/>
</dbReference>
<dbReference type="PANTHER" id="PTHR43427:SF12">
    <property type="entry name" value="CHLORIDE TRANSPORTER"/>
    <property type="match status" value="1"/>
</dbReference>
<feature type="transmembrane region" description="Helical" evidence="5">
    <location>
        <begin position="58"/>
        <end position="74"/>
    </location>
</feature>
<evidence type="ECO:0000256" key="2">
    <source>
        <dbReference type="ARBA" id="ARBA00022692"/>
    </source>
</evidence>
<comment type="subcellular location">
    <subcellularLocation>
        <location evidence="1">Membrane</location>
        <topology evidence="1">Multi-pass membrane protein</topology>
    </subcellularLocation>
</comment>
<dbReference type="Pfam" id="PF00654">
    <property type="entry name" value="Voltage_CLC"/>
    <property type="match status" value="1"/>
</dbReference>
<keyword evidence="7" id="KW-1185">Reference proteome</keyword>
<dbReference type="Gene3D" id="1.10.3080.10">
    <property type="entry name" value="Clc chloride channel"/>
    <property type="match status" value="1"/>
</dbReference>
<feature type="transmembrane region" description="Helical" evidence="5">
    <location>
        <begin position="187"/>
        <end position="208"/>
    </location>
</feature>
<feature type="transmembrane region" description="Helical" evidence="5">
    <location>
        <begin position="384"/>
        <end position="400"/>
    </location>
</feature>
<feature type="transmembrane region" description="Helical" evidence="5">
    <location>
        <begin position="150"/>
        <end position="175"/>
    </location>
</feature>
<evidence type="ECO:0000256" key="4">
    <source>
        <dbReference type="ARBA" id="ARBA00023136"/>
    </source>
</evidence>
<protein>
    <submittedName>
        <fullName evidence="6">Voltage-gated chloride channel family protein</fullName>
    </submittedName>
</protein>
<feature type="transmembrane region" description="Helical" evidence="5">
    <location>
        <begin position="261"/>
        <end position="279"/>
    </location>
</feature>
<evidence type="ECO:0000256" key="3">
    <source>
        <dbReference type="ARBA" id="ARBA00022989"/>
    </source>
</evidence>
<accession>A0ABY0IGT8</accession>
<organism evidence="6 7">
    <name type="scientific">Halobacteriovorax vibrionivorans</name>
    <dbReference type="NCBI Taxonomy" id="2152716"/>
    <lineage>
        <taxon>Bacteria</taxon>
        <taxon>Pseudomonadati</taxon>
        <taxon>Bdellovibrionota</taxon>
        <taxon>Bacteriovoracia</taxon>
        <taxon>Bacteriovoracales</taxon>
        <taxon>Halobacteriovoraceae</taxon>
        <taxon>Halobacteriovorax</taxon>
    </lineage>
</organism>
<keyword evidence="2 5" id="KW-0812">Transmembrane</keyword>
<evidence type="ECO:0000313" key="6">
    <source>
        <dbReference type="EMBL" id="RZF21333.1"/>
    </source>
</evidence>
<proteinExistence type="predicted"/>
<feature type="transmembrane region" description="Helical" evidence="5">
    <location>
        <begin position="228"/>
        <end position="249"/>
    </location>
</feature>
<comment type="caution">
    <text evidence="6">The sequence shown here is derived from an EMBL/GenBank/DDBJ whole genome shotgun (WGS) entry which is preliminary data.</text>
</comment>
<sequence>MIPTYNGIMAISDDELNEKRDLKYYFTFVVLGVLTGIASSVFLHLLKLVTTTRFKYPALIYFLPIAMVVANFCYKKFSPISEQGNNLIIDEVHRPKRKIPFIMIPLIMFSTLISHLFGASVGREGSAVQMGGAIGEQLAKLFKHSKRKRAVLLMAGCGAGFGTAIGAPLAGAIFGIEAIYLNVKIKLSTFLECLIASYIGFYTTHLLYAPHSTYIRFTSLDFNWHWLWYSIIAGLFFGALARGFILLIDNVKSFIKSFGKPLLITFLGSLLLIMIYYVLDDISKQRYTGLGIEVIQQALVEFVSIKDVILKFLLTAISLISGIKGGEFTPLVYIGTTAGSWLSSVLTINPNLLAAIGFCVVFGAASNTPLACIVMGAEIFGHHILPYLIVAMIIAQIVSGKESIYSAQILKKINS</sequence>
<dbReference type="InterPro" id="IPR050368">
    <property type="entry name" value="ClC-type_chloride_channel"/>
</dbReference>
<feature type="transmembrane region" description="Helical" evidence="5">
    <location>
        <begin position="352"/>
        <end position="377"/>
    </location>
</feature>
<dbReference type="InterPro" id="IPR001807">
    <property type="entry name" value="ClC"/>
</dbReference>
<dbReference type="PRINTS" id="PR00762">
    <property type="entry name" value="CLCHANNEL"/>
</dbReference>
<dbReference type="EMBL" id="QDKL01000002">
    <property type="protein sequence ID" value="RZF21333.1"/>
    <property type="molecule type" value="Genomic_DNA"/>
</dbReference>
<evidence type="ECO:0000256" key="1">
    <source>
        <dbReference type="ARBA" id="ARBA00004141"/>
    </source>
</evidence>
<feature type="transmembrane region" description="Helical" evidence="5">
    <location>
        <begin position="24"/>
        <end position="46"/>
    </location>
</feature>
<evidence type="ECO:0000256" key="5">
    <source>
        <dbReference type="SAM" id="Phobius"/>
    </source>
</evidence>
<dbReference type="Proteomes" id="UP000443582">
    <property type="component" value="Unassembled WGS sequence"/>
</dbReference>
<keyword evidence="4 5" id="KW-0472">Membrane</keyword>